<dbReference type="OrthoDB" id="9804309at2"/>
<keyword evidence="4" id="KW-0489">Methyltransferase</keyword>
<dbReference type="Gene3D" id="2.40.30.70">
    <property type="entry name" value="YaeB-like"/>
    <property type="match status" value="1"/>
</dbReference>
<dbReference type="AlphaFoldDB" id="A0A1W1XTC0"/>
<dbReference type="PROSITE" id="PS51668">
    <property type="entry name" value="TSAA_2"/>
    <property type="match status" value="1"/>
</dbReference>
<dbReference type="EMBL" id="FWXF01000018">
    <property type="protein sequence ID" value="SMC26791.1"/>
    <property type="molecule type" value="Genomic_DNA"/>
</dbReference>
<dbReference type="GO" id="GO:0008168">
    <property type="term" value="F:methyltransferase activity"/>
    <property type="evidence" value="ECO:0007669"/>
    <property type="project" value="UniProtKB-KW"/>
</dbReference>
<dbReference type="InterPro" id="IPR023370">
    <property type="entry name" value="TrmO-like_N"/>
</dbReference>
<dbReference type="SUPFAM" id="SSF118196">
    <property type="entry name" value="YaeB-like"/>
    <property type="match status" value="1"/>
</dbReference>
<gene>
    <name evidence="4" type="ORF">SAMN02746041_02773</name>
</gene>
<sequence length="131" mass="14564">MEKRGIQLEPIGIIRSPLKDPAQAPKQGSEAAVEGWLELEGAYRDGLLGLEPGRNVLILYWLDRADRNRLQVHPRGDTNRPLRGVFVTRSPHRPNPIAVETVQVLHVDGTRIRVRGLDALDGTPLLDIKVA</sequence>
<evidence type="ECO:0000256" key="1">
    <source>
        <dbReference type="ARBA" id="ARBA00022691"/>
    </source>
</evidence>
<dbReference type="Proteomes" id="UP000192783">
    <property type="component" value="Unassembled WGS sequence"/>
</dbReference>
<keyword evidence="4" id="KW-0808">Transferase</keyword>
<evidence type="ECO:0000259" key="3">
    <source>
        <dbReference type="PROSITE" id="PS51668"/>
    </source>
</evidence>
<reference evidence="4 5" key="1">
    <citation type="submission" date="2017-04" db="EMBL/GenBank/DDBJ databases">
        <authorList>
            <person name="Afonso C.L."/>
            <person name="Miller P.J."/>
            <person name="Scott M.A."/>
            <person name="Spackman E."/>
            <person name="Goraichik I."/>
            <person name="Dimitrov K.M."/>
            <person name="Suarez D.L."/>
            <person name="Swayne D.E."/>
        </authorList>
    </citation>
    <scope>NUCLEOTIDE SEQUENCE [LARGE SCALE GENOMIC DNA]</scope>
    <source>
        <strain evidence="4 5">DSM 13146</strain>
    </source>
</reference>
<organism evidence="4 5">
    <name type="scientific">Desulfacinum hydrothermale DSM 13146</name>
    <dbReference type="NCBI Taxonomy" id="1121390"/>
    <lineage>
        <taxon>Bacteria</taxon>
        <taxon>Pseudomonadati</taxon>
        <taxon>Thermodesulfobacteriota</taxon>
        <taxon>Syntrophobacteria</taxon>
        <taxon>Syntrophobacterales</taxon>
        <taxon>Syntrophobacteraceae</taxon>
        <taxon>Desulfacinum</taxon>
    </lineage>
</organism>
<dbReference type="PANTHER" id="PTHR12818">
    <property type="entry name" value="TRNA (ADENINE(37)-N6)-METHYLTRANSFERASE"/>
    <property type="match status" value="1"/>
</dbReference>
<dbReference type="InterPro" id="IPR036414">
    <property type="entry name" value="YaeB_N_sf"/>
</dbReference>
<dbReference type="GO" id="GO:0032259">
    <property type="term" value="P:methylation"/>
    <property type="evidence" value="ECO:0007669"/>
    <property type="project" value="UniProtKB-KW"/>
</dbReference>
<name>A0A1W1XTC0_9BACT</name>
<evidence type="ECO:0000313" key="5">
    <source>
        <dbReference type="Proteomes" id="UP000192783"/>
    </source>
</evidence>
<evidence type="ECO:0000256" key="2">
    <source>
        <dbReference type="ARBA" id="ARBA00033753"/>
    </source>
</evidence>
<keyword evidence="5" id="KW-1185">Reference proteome</keyword>
<proteinExistence type="inferred from homology"/>
<dbReference type="STRING" id="1121390.SAMN02746041_02773"/>
<accession>A0A1W1XTC0</accession>
<dbReference type="PANTHER" id="PTHR12818:SF0">
    <property type="entry name" value="TRNA (ADENINE(37)-N6)-METHYLTRANSFERASE"/>
    <property type="match status" value="1"/>
</dbReference>
<comment type="similarity">
    <text evidence="2">Belongs to the tRNA methyltransferase O family.</text>
</comment>
<keyword evidence="1" id="KW-0949">S-adenosyl-L-methionine</keyword>
<dbReference type="InterPro" id="IPR036413">
    <property type="entry name" value="YaeB-like_sf"/>
</dbReference>
<dbReference type="InterPro" id="IPR040372">
    <property type="entry name" value="YaeB-like"/>
</dbReference>
<evidence type="ECO:0000313" key="4">
    <source>
        <dbReference type="EMBL" id="SMC26791.1"/>
    </source>
</evidence>
<dbReference type="NCBIfam" id="TIGR00104">
    <property type="entry name" value="tRNA_TsaA"/>
    <property type="match status" value="1"/>
</dbReference>
<dbReference type="Pfam" id="PF01980">
    <property type="entry name" value="TrmO_N"/>
    <property type="match status" value="1"/>
</dbReference>
<dbReference type="CDD" id="cd09281">
    <property type="entry name" value="UPF0066"/>
    <property type="match status" value="1"/>
</dbReference>
<dbReference type="RefSeq" id="WP_084058696.1">
    <property type="nucleotide sequence ID" value="NZ_FWXF01000018.1"/>
</dbReference>
<feature type="domain" description="TsaA-like" evidence="3">
    <location>
        <begin position="8"/>
        <end position="131"/>
    </location>
</feature>
<protein>
    <submittedName>
        <fullName evidence="4">tRNA-Thr(GGU) m(6)t(6)A37 methyltransferase TsaA</fullName>
    </submittedName>
</protein>